<reference evidence="2" key="2">
    <citation type="submission" date="2004-02" db="EMBL/GenBank/DDBJ databases">
        <authorList>
            <consortium name="Genoscope"/>
            <consortium name="Whitehead Institute Centre for Genome Research"/>
        </authorList>
    </citation>
    <scope>NUCLEOTIDE SEQUENCE</scope>
</reference>
<feature type="region of interest" description="Disordered" evidence="1">
    <location>
        <begin position="23"/>
        <end position="100"/>
    </location>
</feature>
<feature type="compositionally biased region" description="Basic and acidic residues" evidence="1">
    <location>
        <begin position="24"/>
        <end position="56"/>
    </location>
</feature>
<protein>
    <submittedName>
        <fullName evidence="2">Chromosome 5 SCAF14581, whole genome shotgun sequence</fullName>
    </submittedName>
</protein>
<dbReference type="AlphaFoldDB" id="Q4SIC6"/>
<accession>Q4SIC6</accession>
<reference evidence="2" key="1">
    <citation type="journal article" date="2004" name="Nature">
        <title>Genome duplication in the teleost fish Tetraodon nigroviridis reveals the early vertebrate proto-karyotype.</title>
        <authorList>
            <person name="Jaillon O."/>
            <person name="Aury J.-M."/>
            <person name="Brunet F."/>
            <person name="Petit J.-L."/>
            <person name="Stange-Thomann N."/>
            <person name="Mauceli E."/>
            <person name="Bouneau L."/>
            <person name="Fischer C."/>
            <person name="Ozouf-Costaz C."/>
            <person name="Bernot A."/>
            <person name="Nicaud S."/>
            <person name="Jaffe D."/>
            <person name="Fisher S."/>
            <person name="Lutfalla G."/>
            <person name="Dossat C."/>
            <person name="Segurens B."/>
            <person name="Dasilva C."/>
            <person name="Salanoubat M."/>
            <person name="Levy M."/>
            <person name="Boudet N."/>
            <person name="Castellano S."/>
            <person name="Anthouard V."/>
            <person name="Jubin C."/>
            <person name="Castelli V."/>
            <person name="Katinka M."/>
            <person name="Vacherie B."/>
            <person name="Biemont C."/>
            <person name="Skalli Z."/>
            <person name="Cattolico L."/>
            <person name="Poulain J."/>
            <person name="De Berardinis V."/>
            <person name="Cruaud C."/>
            <person name="Duprat S."/>
            <person name="Brottier P."/>
            <person name="Coutanceau J.-P."/>
            <person name="Gouzy J."/>
            <person name="Parra G."/>
            <person name="Lardier G."/>
            <person name="Chapple C."/>
            <person name="McKernan K.J."/>
            <person name="McEwan P."/>
            <person name="Bosak S."/>
            <person name="Kellis M."/>
            <person name="Volff J.-N."/>
            <person name="Guigo R."/>
            <person name="Zody M.C."/>
            <person name="Mesirov J."/>
            <person name="Lindblad-Toh K."/>
            <person name="Birren B."/>
            <person name="Nusbaum C."/>
            <person name="Kahn D."/>
            <person name="Robinson-Rechavi M."/>
            <person name="Laudet V."/>
            <person name="Schachter V."/>
            <person name="Quetier F."/>
            <person name="Saurin W."/>
            <person name="Scarpelli C."/>
            <person name="Wincker P."/>
            <person name="Lander E.S."/>
            <person name="Weissenbach J."/>
            <person name="Roest Crollius H."/>
        </authorList>
    </citation>
    <scope>NUCLEOTIDE SEQUENCE [LARGE SCALE GENOMIC DNA]</scope>
</reference>
<name>Q4SIC6_TETNG</name>
<feature type="compositionally biased region" description="Basic and acidic residues" evidence="1">
    <location>
        <begin position="66"/>
        <end position="83"/>
    </location>
</feature>
<organism evidence="2">
    <name type="scientific">Tetraodon nigroviridis</name>
    <name type="common">Spotted green pufferfish</name>
    <name type="synonym">Chelonodon nigroviridis</name>
    <dbReference type="NCBI Taxonomy" id="99883"/>
    <lineage>
        <taxon>Eukaryota</taxon>
        <taxon>Metazoa</taxon>
        <taxon>Chordata</taxon>
        <taxon>Craniata</taxon>
        <taxon>Vertebrata</taxon>
        <taxon>Euteleostomi</taxon>
        <taxon>Actinopterygii</taxon>
        <taxon>Neopterygii</taxon>
        <taxon>Teleostei</taxon>
        <taxon>Neoteleostei</taxon>
        <taxon>Acanthomorphata</taxon>
        <taxon>Eupercaria</taxon>
        <taxon>Tetraodontiformes</taxon>
        <taxon>Tetradontoidea</taxon>
        <taxon>Tetraodontidae</taxon>
        <taxon>Tetraodon</taxon>
    </lineage>
</organism>
<evidence type="ECO:0000313" key="2">
    <source>
        <dbReference type="EMBL" id="CAF99606.1"/>
    </source>
</evidence>
<gene>
    <name evidence="2" type="ORF">GSTENG00017744001</name>
</gene>
<sequence>MASRAIEHRGVWEISIYFPIQETKGSDDLERKSSPELRDGRSEIERLQRGWRKRESPQQQCEGEEVEGKRSESEREADAELKAGGRQVSGQTARAWKTQKKTGNYLLIKRER</sequence>
<proteinExistence type="predicted"/>
<evidence type="ECO:0000256" key="1">
    <source>
        <dbReference type="SAM" id="MobiDB-lite"/>
    </source>
</evidence>
<dbReference type="EMBL" id="CAAE01014581">
    <property type="protein sequence ID" value="CAF99606.1"/>
    <property type="molecule type" value="Genomic_DNA"/>
</dbReference>
<dbReference type="KEGG" id="tng:GSTEN00017744G001"/>